<reference evidence="1" key="1">
    <citation type="journal article" date="2014" name="Front. Microbiol.">
        <title>High frequency of phylogenetically diverse reductive dehalogenase-homologous genes in deep subseafloor sedimentary metagenomes.</title>
        <authorList>
            <person name="Kawai M."/>
            <person name="Futagami T."/>
            <person name="Toyoda A."/>
            <person name="Takaki Y."/>
            <person name="Nishi S."/>
            <person name="Hori S."/>
            <person name="Arai W."/>
            <person name="Tsubouchi T."/>
            <person name="Morono Y."/>
            <person name="Uchiyama I."/>
            <person name="Ito T."/>
            <person name="Fujiyama A."/>
            <person name="Inagaki F."/>
            <person name="Takami H."/>
        </authorList>
    </citation>
    <scope>NUCLEOTIDE SEQUENCE</scope>
    <source>
        <strain evidence="1">Expedition CK06-06</strain>
    </source>
</reference>
<name>X0UNX3_9ZZZZ</name>
<organism evidence="1">
    <name type="scientific">marine sediment metagenome</name>
    <dbReference type="NCBI Taxonomy" id="412755"/>
    <lineage>
        <taxon>unclassified sequences</taxon>
        <taxon>metagenomes</taxon>
        <taxon>ecological metagenomes</taxon>
    </lineage>
</organism>
<evidence type="ECO:0000313" key="1">
    <source>
        <dbReference type="EMBL" id="GAF90210.1"/>
    </source>
</evidence>
<dbReference type="EMBL" id="BARS01011464">
    <property type="protein sequence ID" value="GAF90210.1"/>
    <property type="molecule type" value="Genomic_DNA"/>
</dbReference>
<dbReference type="SUPFAM" id="SSF48452">
    <property type="entry name" value="TPR-like"/>
    <property type="match status" value="1"/>
</dbReference>
<dbReference type="AlphaFoldDB" id="X0UNX3"/>
<comment type="caution">
    <text evidence="1">The sequence shown here is derived from an EMBL/GenBank/DDBJ whole genome shotgun (WGS) entry which is preliminary data.</text>
</comment>
<dbReference type="InterPro" id="IPR011990">
    <property type="entry name" value="TPR-like_helical_dom_sf"/>
</dbReference>
<feature type="non-terminal residue" evidence="1">
    <location>
        <position position="267"/>
    </location>
</feature>
<protein>
    <submittedName>
        <fullName evidence="1">Uncharacterized protein</fullName>
    </submittedName>
</protein>
<accession>X0UNX3</accession>
<gene>
    <name evidence="1" type="ORF">S01H1_20843</name>
</gene>
<proteinExistence type="predicted"/>
<sequence>MVKRNRNIRRSRTKAVVNDAVAKAQRHISEGEFGKAKEAVETGERTVNEYQLDLGDELFIQYSSELKQLSEKIIEDRSVVARQLQEQKQLEAIEAQRRYREQTEADRKRRIAELMDSAMAYQKQQKYPEALGQLEYLLKMDPLNDKALILEDTLEDIISFREQLELEKEKSRERVRTLFGADEAMIPYADVYRFPKNWREIVASPYRKPEEAIGQDPADVAVFKQLDEIVDLSELTPEMPFSEAIEELKNSVEPPLNIIVLWRDLYD</sequence>